<name>A0AA46UE29_BACT4</name>
<protein>
    <submittedName>
        <fullName evidence="1">Uncharacterized protein</fullName>
    </submittedName>
</protein>
<evidence type="ECO:0000313" key="2">
    <source>
        <dbReference type="Proteomes" id="UP001156216"/>
    </source>
</evidence>
<proteinExistence type="predicted"/>
<evidence type="ECO:0000313" key="1">
    <source>
        <dbReference type="EMBL" id="UYU73136.1"/>
    </source>
</evidence>
<dbReference type="Proteomes" id="UP001156216">
    <property type="component" value="Chromosome"/>
</dbReference>
<organism evidence="1 2">
    <name type="scientific">Bacteroides thetaiotaomicron</name>
    <dbReference type="NCBI Taxonomy" id="818"/>
    <lineage>
        <taxon>Bacteria</taxon>
        <taxon>Pseudomonadati</taxon>
        <taxon>Bacteroidota</taxon>
        <taxon>Bacteroidia</taxon>
        <taxon>Bacteroidales</taxon>
        <taxon>Bacteroidaceae</taxon>
        <taxon>Bacteroides</taxon>
    </lineage>
</organism>
<gene>
    <name evidence="1" type="ORF">KQP59_08530</name>
</gene>
<accession>A0AA46UE29</accession>
<dbReference type="EMBL" id="CP083681">
    <property type="protein sequence ID" value="UYU73136.1"/>
    <property type="molecule type" value="Genomic_DNA"/>
</dbReference>
<reference evidence="1" key="1">
    <citation type="submission" date="2021-06" db="EMBL/GenBank/DDBJ databases">
        <title>Interrogation of the integrated mobile genetic elements in gut-associated Bacteroides with a consensus prediction approach.</title>
        <authorList>
            <person name="Campbell D.E."/>
            <person name="Leigh J.R."/>
            <person name="Kim T."/>
            <person name="England W."/>
            <person name="Whitaker R.J."/>
            <person name="Degnan P.H."/>
        </authorList>
    </citation>
    <scope>NUCLEOTIDE SEQUENCE</scope>
    <source>
        <strain evidence="1">VPI-BTDOT2</strain>
    </source>
</reference>
<dbReference type="RefSeq" id="WP_264386852.1">
    <property type="nucleotide sequence ID" value="NZ_CP083681.1"/>
</dbReference>
<dbReference type="AlphaFoldDB" id="A0AA46UE29"/>
<sequence>MIIATTTPVSEILKAMRIPPIVILSSFFLLIVSNAYPQKDKSLQNVFIPEGYALDRNQVQYNQPKDFISYIDSLGKNKVYLGCFLAKESKRLPSYYRKSFLSKDSNFIILTAIPSIFCRRNDSVYADFDLLPEMKVEMNTYHLTHIKADFLKNTGKRVAFLSELPITYKSSKYARESFNADTVITYPLKMWEKYENKYTHCLVILIQKRYRGCIPLYCLYTDEGAKKLNHYIKSLQKGFWYRNPKDYIEVIDPVPETDNIFILPKRNESDTVRIVGQL</sequence>